<evidence type="ECO:0000259" key="2">
    <source>
        <dbReference type="PROSITE" id="PS50104"/>
    </source>
</evidence>
<dbReference type="Gene3D" id="1.25.40.10">
    <property type="entry name" value="Tetratricopeptide repeat domain"/>
    <property type="match status" value="2"/>
</dbReference>
<dbReference type="Gene3D" id="3.40.50.10070">
    <property type="entry name" value="TolB, N-terminal domain"/>
    <property type="match status" value="1"/>
</dbReference>
<name>A0A9X1QJ18_9SPHN</name>
<keyword evidence="1" id="KW-0802">TPR repeat</keyword>
<dbReference type="PROSITE" id="PS50104">
    <property type="entry name" value="TIR"/>
    <property type="match status" value="1"/>
</dbReference>
<sequence>MASDENKPAGQAPATLFLSYARADRTRAERLADALTNAGYTVWWDALIEGGAQFAASIRKALETADAVIVLWSKNSVDSDWVRDEAALGRDRHRLIPLALDGTRPPLGFRQYQAIDVSHWRGKPDAPQIAAIHRAIAAATGQGPVFSSTAQPISRRGMLAIGTGAGVLAIGGGAFVAWRSGLIGPAQASGLSIAVLPFRNLSGDSDQDFLSEGLTEEIRAALARNPALKVLAATSSNAAHDLGDDVKSITRELGVKYLLEGSVRRAGDTVRVSTDLTDGKTGFSQWSQTVDRKLTDLFAFQSEIAATVSNAMSVRVATSAPAPGGTHNVRAYENFLRGRALFNQAKDEESDRQALALYELAIAADPKFAMAHAARSRALSAIAVQYAKADELKQLYAEAITAAHKAIELAPNLAEGHLALGFALFTGKLDVAGARPFYERAYQLGRGNADILLLYALYCSRAGRPEDAREAIARAVALDPLNPRTYRASGSIDYAARRYADALPPLDKALKLNPKITSANALRGNSLMQLGRLPEARAAFDAEPQNMFKLTGLAIVDRRLGDGAAAKKAYDQLVSEVGDAALYQQAQVLAQWGRSDEALTALERARAVGDSGLIYLSTDPLLDPIRDQPRFRNLLNAIART</sequence>
<dbReference type="SMART" id="SM00028">
    <property type="entry name" value="TPR"/>
    <property type="match status" value="5"/>
</dbReference>
<dbReference type="SUPFAM" id="SSF52200">
    <property type="entry name" value="Toll/Interleukin receptor TIR domain"/>
    <property type="match status" value="1"/>
</dbReference>
<dbReference type="RefSeq" id="WP_235066775.1">
    <property type="nucleotide sequence ID" value="NZ_JAKFGM010000001.1"/>
</dbReference>
<dbReference type="GO" id="GO:0007165">
    <property type="term" value="P:signal transduction"/>
    <property type="evidence" value="ECO:0007669"/>
    <property type="project" value="InterPro"/>
</dbReference>
<keyword evidence="4" id="KW-1185">Reference proteome</keyword>
<reference evidence="3" key="1">
    <citation type="submission" date="2022-01" db="EMBL/GenBank/DDBJ databases">
        <authorList>
            <person name="Jo J.-H."/>
            <person name="Im W.-T."/>
        </authorList>
    </citation>
    <scope>NUCLEOTIDE SEQUENCE</scope>
    <source>
        <strain evidence="3">G124</strain>
    </source>
</reference>
<dbReference type="PROSITE" id="PS50005">
    <property type="entry name" value="TPR"/>
    <property type="match status" value="1"/>
</dbReference>
<dbReference type="Gene3D" id="3.40.50.10140">
    <property type="entry name" value="Toll/interleukin-1 receptor homology (TIR) domain"/>
    <property type="match status" value="1"/>
</dbReference>
<dbReference type="InterPro" id="IPR035897">
    <property type="entry name" value="Toll_tir_struct_dom_sf"/>
</dbReference>
<proteinExistence type="predicted"/>
<dbReference type="Proteomes" id="UP001139410">
    <property type="component" value="Unassembled WGS sequence"/>
</dbReference>
<comment type="caution">
    <text evidence="3">The sequence shown here is derived from an EMBL/GenBank/DDBJ whole genome shotgun (WGS) entry which is preliminary data.</text>
</comment>
<dbReference type="Pfam" id="PF14559">
    <property type="entry name" value="TPR_19"/>
    <property type="match status" value="1"/>
</dbReference>
<evidence type="ECO:0000256" key="1">
    <source>
        <dbReference type="PROSITE-ProRule" id="PRU00339"/>
    </source>
</evidence>
<dbReference type="InterPro" id="IPR000157">
    <property type="entry name" value="TIR_dom"/>
</dbReference>
<evidence type="ECO:0000313" key="3">
    <source>
        <dbReference type="EMBL" id="MCF2514305.1"/>
    </source>
</evidence>
<gene>
    <name evidence="3" type="ORF">LVY65_04395</name>
</gene>
<dbReference type="SUPFAM" id="SSF48452">
    <property type="entry name" value="TPR-like"/>
    <property type="match status" value="2"/>
</dbReference>
<dbReference type="NCBIfam" id="NF047558">
    <property type="entry name" value="TPR_END_plus"/>
    <property type="match status" value="1"/>
</dbReference>
<dbReference type="Pfam" id="PF13432">
    <property type="entry name" value="TPR_16"/>
    <property type="match status" value="2"/>
</dbReference>
<protein>
    <submittedName>
        <fullName evidence="3">TIR domain-containing protein</fullName>
    </submittedName>
</protein>
<evidence type="ECO:0000313" key="4">
    <source>
        <dbReference type="Proteomes" id="UP001139410"/>
    </source>
</evidence>
<accession>A0A9X1QJ18</accession>
<dbReference type="PANTHER" id="PTHR12558:SF33">
    <property type="entry name" value="BLL7664 PROTEIN"/>
    <property type="match status" value="1"/>
</dbReference>
<dbReference type="SMART" id="SM00255">
    <property type="entry name" value="TIR"/>
    <property type="match status" value="1"/>
</dbReference>
<feature type="domain" description="TIR" evidence="2">
    <location>
        <begin position="12"/>
        <end position="140"/>
    </location>
</feature>
<dbReference type="PANTHER" id="PTHR12558">
    <property type="entry name" value="CELL DIVISION CYCLE 16,23,27"/>
    <property type="match status" value="1"/>
</dbReference>
<dbReference type="InterPro" id="IPR019734">
    <property type="entry name" value="TPR_rpt"/>
</dbReference>
<dbReference type="Pfam" id="PF13676">
    <property type="entry name" value="TIR_2"/>
    <property type="match status" value="1"/>
</dbReference>
<dbReference type="AlphaFoldDB" id="A0A9X1QJ18"/>
<organism evidence="3 4">
    <name type="scientific">Sphingomonas cremea</name>
    <dbReference type="NCBI Taxonomy" id="2904799"/>
    <lineage>
        <taxon>Bacteria</taxon>
        <taxon>Pseudomonadati</taxon>
        <taxon>Pseudomonadota</taxon>
        <taxon>Alphaproteobacteria</taxon>
        <taxon>Sphingomonadales</taxon>
        <taxon>Sphingomonadaceae</taxon>
        <taxon>Sphingomonas</taxon>
    </lineage>
</organism>
<dbReference type="EMBL" id="JAKFGM010000001">
    <property type="protein sequence ID" value="MCF2514305.1"/>
    <property type="molecule type" value="Genomic_DNA"/>
</dbReference>
<feature type="repeat" description="TPR" evidence="1">
    <location>
        <begin position="483"/>
        <end position="516"/>
    </location>
</feature>
<dbReference type="InterPro" id="IPR011990">
    <property type="entry name" value="TPR-like_helical_dom_sf"/>
</dbReference>